<keyword evidence="1" id="KW-1133">Transmembrane helix</keyword>
<keyword evidence="1" id="KW-0812">Transmembrane</keyword>
<proteinExistence type="predicted"/>
<evidence type="ECO:0000256" key="1">
    <source>
        <dbReference type="SAM" id="Phobius"/>
    </source>
</evidence>
<dbReference type="Proteomes" id="UP000008710">
    <property type="component" value="Chromosome"/>
</dbReference>
<evidence type="ECO:0000313" key="2">
    <source>
        <dbReference type="EMBL" id="ABG98775.1"/>
    </source>
</evidence>
<dbReference type="PATRIC" id="fig|101510.16.peg.7067"/>
<dbReference type="KEGG" id="rha:RHA1_ro07009"/>
<dbReference type="EMBL" id="CP000431">
    <property type="protein sequence ID" value="ABG98775.1"/>
    <property type="molecule type" value="Genomic_DNA"/>
</dbReference>
<accession>Q0S111</accession>
<dbReference type="RefSeq" id="WP_011598743.1">
    <property type="nucleotide sequence ID" value="NC_008268.1"/>
</dbReference>
<sequence length="96" mass="10241">MSVFWMVEVLMVTLAVIGVSLAAAVTADAVSRRPRDTVREPDRAEVAGDSSASPVLTARAVRRDRDWHRVANRAWTVCIAASVIAVTAVGLLIIVG</sequence>
<dbReference type="OrthoDB" id="4489258at2"/>
<dbReference type="AlphaFoldDB" id="Q0S111"/>
<reference evidence="3" key="1">
    <citation type="journal article" date="2006" name="Proc. Natl. Acad. Sci. U.S.A.">
        <title>The complete genome of Rhodococcus sp. RHA1 provides insights into a catabolic powerhouse.</title>
        <authorList>
            <person name="McLeod M.P."/>
            <person name="Warren R.L."/>
            <person name="Hsiao W.W.L."/>
            <person name="Araki N."/>
            <person name="Myhre M."/>
            <person name="Fernandes C."/>
            <person name="Miyazawa D."/>
            <person name="Wong W."/>
            <person name="Lillquist A.L."/>
            <person name="Wang D."/>
            <person name="Dosanjh M."/>
            <person name="Hara H."/>
            <person name="Petrescu A."/>
            <person name="Morin R.D."/>
            <person name="Yang G."/>
            <person name="Stott J.M."/>
            <person name="Schein J.E."/>
            <person name="Shin H."/>
            <person name="Smailus D."/>
            <person name="Siddiqui A.S."/>
            <person name="Marra M.A."/>
            <person name="Jones S.J.M."/>
            <person name="Holt R."/>
            <person name="Brinkman F.S.L."/>
            <person name="Miyauchi K."/>
            <person name="Fukuda M."/>
            <person name="Davies J.E."/>
            <person name="Mohn W.W."/>
            <person name="Eltis L.D."/>
        </authorList>
    </citation>
    <scope>NUCLEOTIDE SEQUENCE [LARGE SCALE GENOMIC DNA]</scope>
    <source>
        <strain evidence="3">RHA1</strain>
    </source>
</reference>
<dbReference type="HOGENOM" id="CLU_177806_0_0_11"/>
<protein>
    <submittedName>
        <fullName evidence="2">Uncharacterized protein</fullName>
    </submittedName>
</protein>
<evidence type="ECO:0000313" key="3">
    <source>
        <dbReference type="Proteomes" id="UP000008710"/>
    </source>
</evidence>
<feature type="transmembrane region" description="Helical" evidence="1">
    <location>
        <begin position="74"/>
        <end position="95"/>
    </location>
</feature>
<gene>
    <name evidence="2" type="ordered locus">RHA1_ro07009</name>
</gene>
<keyword evidence="1" id="KW-0472">Membrane</keyword>
<name>Q0S111_RHOJR</name>
<organism evidence="2 3">
    <name type="scientific">Rhodococcus jostii (strain RHA1)</name>
    <dbReference type="NCBI Taxonomy" id="101510"/>
    <lineage>
        <taxon>Bacteria</taxon>
        <taxon>Bacillati</taxon>
        <taxon>Actinomycetota</taxon>
        <taxon>Actinomycetes</taxon>
        <taxon>Mycobacteriales</taxon>
        <taxon>Nocardiaceae</taxon>
        <taxon>Rhodococcus</taxon>
    </lineage>
</organism>